<dbReference type="EMBL" id="HG736335">
    <property type="protein sequence ID" value="CDJ36586.1"/>
    <property type="molecule type" value="Genomic_DNA"/>
</dbReference>
<dbReference type="Proteomes" id="UP000030744">
    <property type="component" value="Unassembled WGS sequence"/>
</dbReference>
<protein>
    <submittedName>
        <fullName evidence="2">Uncharacterized protein</fullName>
    </submittedName>
</protein>
<feature type="region of interest" description="Disordered" evidence="1">
    <location>
        <begin position="67"/>
        <end position="91"/>
    </location>
</feature>
<keyword evidence="3" id="KW-1185">Reference proteome</keyword>
<organism evidence="2 3">
    <name type="scientific">Eimeria mitis</name>
    <dbReference type="NCBI Taxonomy" id="44415"/>
    <lineage>
        <taxon>Eukaryota</taxon>
        <taxon>Sar</taxon>
        <taxon>Alveolata</taxon>
        <taxon>Apicomplexa</taxon>
        <taxon>Conoidasida</taxon>
        <taxon>Coccidia</taxon>
        <taxon>Eucoccidiorida</taxon>
        <taxon>Eimeriorina</taxon>
        <taxon>Eimeriidae</taxon>
        <taxon>Eimeria</taxon>
    </lineage>
</organism>
<evidence type="ECO:0000313" key="3">
    <source>
        <dbReference type="Proteomes" id="UP000030744"/>
    </source>
</evidence>
<dbReference type="VEuPathDB" id="ToxoDB:EMH_0021080"/>
<reference evidence="2" key="2">
    <citation type="submission" date="2013-10" db="EMBL/GenBank/DDBJ databases">
        <authorList>
            <person name="Aslett M."/>
        </authorList>
    </citation>
    <scope>NUCLEOTIDE SEQUENCE [LARGE SCALE GENOMIC DNA]</scope>
    <source>
        <strain evidence="2">Houghton</strain>
    </source>
</reference>
<dbReference type="OrthoDB" id="352501at2759"/>
<proteinExistence type="predicted"/>
<dbReference type="RefSeq" id="XP_037878874.1">
    <property type="nucleotide sequence ID" value="XM_038023020.1"/>
</dbReference>
<dbReference type="GeneID" id="60403867"/>
<gene>
    <name evidence="2" type="ORF">EMH_0021080</name>
</gene>
<accession>U6KIG5</accession>
<name>U6KIG5_9EIME</name>
<evidence type="ECO:0000256" key="1">
    <source>
        <dbReference type="SAM" id="MobiDB-lite"/>
    </source>
</evidence>
<dbReference type="AlphaFoldDB" id="U6KIG5"/>
<sequence>MTRDFYIEPVHHKIILGMPWATQGKAQMHSPDDAIELFRPGSYESVHLSALSTTFASFTVGGMESMSHGKRCDESPMQCRGTEGNEGDMRAPRRDGLVKAAVLGVLIQSTPEERQKWAMLKEKFSVVLNNKEAAAGRPSARRAMHRIELVPRVLNQIKLRSR</sequence>
<reference evidence="2" key="1">
    <citation type="submission" date="2013-10" db="EMBL/GenBank/DDBJ databases">
        <title>Genomic analysis of the causative agents of coccidiosis in chickens.</title>
        <authorList>
            <person name="Reid A.J."/>
            <person name="Blake D."/>
            <person name="Billington K."/>
            <person name="Browne H."/>
            <person name="Dunn M."/>
            <person name="Hung S."/>
            <person name="Kawahara F."/>
            <person name="Miranda-Saavedra D."/>
            <person name="Mourier T."/>
            <person name="Nagra H."/>
            <person name="Otto T.D."/>
            <person name="Rawlings N."/>
            <person name="Sanchez A."/>
            <person name="Sanders M."/>
            <person name="Subramaniam C."/>
            <person name="Tay Y."/>
            <person name="Dear P."/>
            <person name="Doerig C."/>
            <person name="Gruber A."/>
            <person name="Parkinson J."/>
            <person name="Shirley M."/>
            <person name="Wan K.L."/>
            <person name="Berriman M."/>
            <person name="Tomley F."/>
            <person name="Pain A."/>
        </authorList>
    </citation>
    <scope>NUCLEOTIDE SEQUENCE [LARGE SCALE GENOMIC DNA]</scope>
    <source>
        <strain evidence="2">Houghton</strain>
    </source>
</reference>
<evidence type="ECO:0000313" key="2">
    <source>
        <dbReference type="EMBL" id="CDJ36586.1"/>
    </source>
</evidence>